<sequence>MATDVNVPSGRDKDVWRQLRANPYILGLSAFASLGGFLFGYDQGVVSGVLTMENFAAHFPRVYLDAGYKGWFVSTLLLLAWLGSLVNGPVSDKLGRKGSMLLAVVVFTLGAALQAGGSNIETIFAGRAVAGFAVGMLTMVVPQYMSEVSTPTVRGTLVVLQQLSITLGILVSYWLEYGTQYIGGHRCAPDIPYSGGTPQNAPSIRSATSAPRAAQASPRRRGASPSRCRSSRPWEDKALKALAQLRRCHPDSEGLRHEFLAIKAEVLFDEAIARDRHLGKSGVLLYVAQYADLVSTWPSFKRLAIGCCIMFFQQFIGCNAIIYYAPQIFSQLGLSGGTTGLLATGVYGIVNTLSTLPALFLIDKVGRRPLLMCGAAGTCLSLVIVGGILGGYGDTLPAHPAAGWVGVAFVYIYDINFSYSFAPIGWVLPSETFNLGNRSKAMAVTTSTTWMCNFVIGLVTPDMLDRLGWGTYIFFAAFALIALVFTYFFIPETRGKSLEDMDGVFGDTAAREEKARLFGIAARVGLVDDRVPEEKEKIEAARVGALEVERRV</sequence>
<dbReference type="EMBL" id="JAQQWN010000002">
    <property type="protein sequence ID" value="KAK8093347.1"/>
    <property type="molecule type" value="Genomic_DNA"/>
</dbReference>
<evidence type="ECO:0000256" key="5">
    <source>
        <dbReference type="ARBA" id="ARBA00022989"/>
    </source>
</evidence>
<feature type="transmembrane region" description="Helical" evidence="8">
    <location>
        <begin position="441"/>
        <end position="460"/>
    </location>
</feature>
<feature type="transmembrane region" description="Helical" evidence="8">
    <location>
        <begin position="303"/>
        <end position="325"/>
    </location>
</feature>
<evidence type="ECO:0000256" key="1">
    <source>
        <dbReference type="ARBA" id="ARBA00004141"/>
    </source>
</evidence>
<feature type="transmembrane region" description="Helical" evidence="8">
    <location>
        <begin position="21"/>
        <end position="41"/>
    </location>
</feature>
<dbReference type="Pfam" id="PF00083">
    <property type="entry name" value="Sugar_tr"/>
    <property type="match status" value="2"/>
</dbReference>
<evidence type="ECO:0000256" key="6">
    <source>
        <dbReference type="ARBA" id="ARBA00023136"/>
    </source>
</evidence>
<dbReference type="InterPro" id="IPR005828">
    <property type="entry name" value="MFS_sugar_transport-like"/>
</dbReference>
<dbReference type="SUPFAM" id="SSF103473">
    <property type="entry name" value="MFS general substrate transporter"/>
    <property type="match status" value="1"/>
</dbReference>
<evidence type="ECO:0000313" key="10">
    <source>
        <dbReference type="EMBL" id="KAK8093347.1"/>
    </source>
</evidence>
<feature type="transmembrane region" description="Helical" evidence="8">
    <location>
        <begin position="472"/>
        <end position="490"/>
    </location>
</feature>
<dbReference type="Gene3D" id="1.20.1250.20">
    <property type="entry name" value="MFS general substrate transporter like domains"/>
    <property type="match status" value="1"/>
</dbReference>
<evidence type="ECO:0000256" key="4">
    <source>
        <dbReference type="ARBA" id="ARBA00022692"/>
    </source>
</evidence>
<protein>
    <recommendedName>
        <fullName evidence="9">Major facilitator superfamily (MFS) profile domain-containing protein</fullName>
    </recommendedName>
</protein>
<comment type="similarity">
    <text evidence="2">Belongs to the major facilitator superfamily. Sugar transporter (TC 2.A.1.1) family.</text>
</comment>
<dbReference type="PROSITE" id="PS50850">
    <property type="entry name" value="MFS"/>
    <property type="match status" value="1"/>
</dbReference>
<keyword evidence="11" id="KW-1185">Reference proteome</keyword>
<feature type="transmembrane region" description="Helical" evidence="8">
    <location>
        <begin position="98"/>
        <end position="117"/>
    </location>
</feature>
<feature type="transmembrane region" description="Helical" evidence="8">
    <location>
        <begin position="404"/>
        <end position="429"/>
    </location>
</feature>
<organism evidence="10 11">
    <name type="scientific">Apiospora hydei</name>
    <dbReference type="NCBI Taxonomy" id="1337664"/>
    <lineage>
        <taxon>Eukaryota</taxon>
        <taxon>Fungi</taxon>
        <taxon>Dikarya</taxon>
        <taxon>Ascomycota</taxon>
        <taxon>Pezizomycotina</taxon>
        <taxon>Sordariomycetes</taxon>
        <taxon>Xylariomycetidae</taxon>
        <taxon>Amphisphaeriales</taxon>
        <taxon>Apiosporaceae</taxon>
        <taxon>Apiospora</taxon>
    </lineage>
</organism>
<feature type="transmembrane region" description="Helical" evidence="8">
    <location>
        <begin position="369"/>
        <end position="392"/>
    </location>
</feature>
<dbReference type="InterPro" id="IPR020846">
    <property type="entry name" value="MFS_dom"/>
</dbReference>
<feature type="transmembrane region" description="Helical" evidence="8">
    <location>
        <begin position="68"/>
        <end position="86"/>
    </location>
</feature>
<gene>
    <name evidence="10" type="ORF">PG997_000032</name>
</gene>
<reference evidence="10 11" key="1">
    <citation type="submission" date="2023-01" db="EMBL/GenBank/DDBJ databases">
        <title>Analysis of 21 Apiospora genomes using comparative genomics revels a genus with tremendous synthesis potential of carbohydrate active enzymes and secondary metabolites.</title>
        <authorList>
            <person name="Sorensen T."/>
        </authorList>
    </citation>
    <scope>NUCLEOTIDE SEQUENCE [LARGE SCALE GENOMIC DNA]</scope>
    <source>
        <strain evidence="10 11">CBS 114990</strain>
    </source>
</reference>
<dbReference type="InterPro" id="IPR005829">
    <property type="entry name" value="Sugar_transporter_CS"/>
</dbReference>
<dbReference type="PANTHER" id="PTHR48022:SF48">
    <property type="entry name" value="SUGAR TRANSPORTER, PUTATIVE (AFU_ORTHOLOGUE AFUA_3G06730)-RELATED"/>
    <property type="match status" value="1"/>
</dbReference>
<dbReference type="InterPro" id="IPR003663">
    <property type="entry name" value="Sugar/inositol_transpt"/>
</dbReference>
<dbReference type="InterPro" id="IPR036259">
    <property type="entry name" value="MFS_trans_sf"/>
</dbReference>
<keyword evidence="6 8" id="KW-0472">Membrane</keyword>
<feature type="transmembrane region" description="Helical" evidence="8">
    <location>
        <begin position="345"/>
        <end position="362"/>
    </location>
</feature>
<dbReference type="InterPro" id="IPR050360">
    <property type="entry name" value="MFS_Sugar_Transporters"/>
</dbReference>
<keyword evidence="3" id="KW-0813">Transport</keyword>
<comment type="caution">
    <text evidence="10">The sequence shown here is derived from an EMBL/GenBank/DDBJ whole genome shotgun (WGS) entry which is preliminary data.</text>
</comment>
<keyword evidence="4 8" id="KW-0812">Transmembrane</keyword>
<feature type="compositionally biased region" description="Low complexity" evidence="7">
    <location>
        <begin position="205"/>
        <end position="228"/>
    </location>
</feature>
<dbReference type="PROSITE" id="PS00216">
    <property type="entry name" value="SUGAR_TRANSPORT_1"/>
    <property type="match status" value="1"/>
</dbReference>
<evidence type="ECO:0000313" key="11">
    <source>
        <dbReference type="Proteomes" id="UP001433268"/>
    </source>
</evidence>
<dbReference type="RefSeq" id="XP_066674120.1">
    <property type="nucleotide sequence ID" value="XM_066804347.1"/>
</dbReference>
<dbReference type="GeneID" id="92037407"/>
<feature type="transmembrane region" description="Helical" evidence="8">
    <location>
        <begin position="123"/>
        <end position="141"/>
    </location>
</feature>
<dbReference type="PANTHER" id="PTHR48022">
    <property type="entry name" value="PLASTIDIC GLUCOSE TRANSPORTER 4"/>
    <property type="match status" value="1"/>
</dbReference>
<evidence type="ECO:0000259" key="9">
    <source>
        <dbReference type="PROSITE" id="PS50850"/>
    </source>
</evidence>
<accession>A0ABR1X9U6</accession>
<evidence type="ECO:0000256" key="2">
    <source>
        <dbReference type="ARBA" id="ARBA00010992"/>
    </source>
</evidence>
<name>A0ABR1X9U6_9PEZI</name>
<evidence type="ECO:0000256" key="7">
    <source>
        <dbReference type="SAM" id="MobiDB-lite"/>
    </source>
</evidence>
<evidence type="ECO:0000256" key="8">
    <source>
        <dbReference type="SAM" id="Phobius"/>
    </source>
</evidence>
<comment type="subcellular location">
    <subcellularLocation>
        <location evidence="1">Membrane</location>
        <topology evidence="1">Multi-pass membrane protein</topology>
    </subcellularLocation>
</comment>
<dbReference type="PRINTS" id="PR00171">
    <property type="entry name" value="SUGRTRNSPORT"/>
</dbReference>
<dbReference type="PROSITE" id="PS00217">
    <property type="entry name" value="SUGAR_TRANSPORT_2"/>
    <property type="match status" value="1"/>
</dbReference>
<keyword evidence="5 8" id="KW-1133">Transmembrane helix</keyword>
<feature type="region of interest" description="Disordered" evidence="7">
    <location>
        <begin position="193"/>
        <end position="232"/>
    </location>
</feature>
<feature type="domain" description="Major facilitator superfamily (MFS) profile" evidence="9">
    <location>
        <begin position="28"/>
        <end position="494"/>
    </location>
</feature>
<proteinExistence type="inferred from homology"/>
<evidence type="ECO:0000256" key="3">
    <source>
        <dbReference type="ARBA" id="ARBA00022448"/>
    </source>
</evidence>
<dbReference type="Proteomes" id="UP001433268">
    <property type="component" value="Unassembled WGS sequence"/>
</dbReference>